<dbReference type="Gene3D" id="3.40.30.10">
    <property type="entry name" value="Glutaredoxin"/>
    <property type="match status" value="1"/>
</dbReference>
<dbReference type="PANTHER" id="PTHR42801">
    <property type="entry name" value="THIOREDOXIN-DEPENDENT PEROXIDE REDUCTASE"/>
    <property type="match status" value="1"/>
</dbReference>
<comment type="similarity">
    <text evidence="9">Belongs to the peroxiredoxin family. BCP/PrxQ subfamily.</text>
</comment>
<evidence type="ECO:0000256" key="5">
    <source>
        <dbReference type="ARBA" id="ARBA00023002"/>
    </source>
</evidence>
<dbReference type="GO" id="GO:0045454">
    <property type="term" value="P:cell redox homeostasis"/>
    <property type="evidence" value="ECO:0007669"/>
    <property type="project" value="TreeGrafter"/>
</dbReference>
<dbReference type="AlphaFoldDB" id="A0A3D9HNV6"/>
<dbReference type="InterPro" id="IPR000866">
    <property type="entry name" value="AhpC/TSA"/>
</dbReference>
<keyword evidence="6" id="KW-1015">Disulfide bond</keyword>
<dbReference type="OrthoDB" id="9809746at2"/>
<feature type="domain" description="Thioredoxin" evidence="12">
    <location>
        <begin position="6"/>
        <end position="177"/>
    </location>
</feature>
<organism evidence="13 14">
    <name type="scientific">Cohnella lupini</name>
    <dbReference type="NCBI Taxonomy" id="1294267"/>
    <lineage>
        <taxon>Bacteria</taxon>
        <taxon>Bacillati</taxon>
        <taxon>Bacillota</taxon>
        <taxon>Bacilli</taxon>
        <taxon>Bacillales</taxon>
        <taxon>Paenibacillaceae</taxon>
        <taxon>Cohnella</taxon>
    </lineage>
</organism>
<proteinExistence type="inferred from homology"/>
<evidence type="ECO:0000256" key="4">
    <source>
        <dbReference type="ARBA" id="ARBA00022862"/>
    </source>
</evidence>
<dbReference type="GO" id="GO:0008379">
    <property type="term" value="F:thioredoxin peroxidase activity"/>
    <property type="evidence" value="ECO:0007669"/>
    <property type="project" value="TreeGrafter"/>
</dbReference>
<sequence length="177" mass="19739">GNYNGISIGAKAKDFTASDALGNKVTLYDELSKGPVVLVFYRGSWCPFCNIQLRAYQQILPQIHALGAQLIAISPQAPDNSLSIIEKQNLTYKVLSDSNGLAAAKYNILYEVPGFLQNMLENFGLNLAEYNSTNRWILPVPATFMIDENAIVRSAYVNPNFMQRMEPADILYELQKL</sequence>
<feature type="non-terminal residue" evidence="13">
    <location>
        <position position="1"/>
    </location>
</feature>
<keyword evidence="14" id="KW-1185">Reference proteome</keyword>
<evidence type="ECO:0000256" key="11">
    <source>
        <dbReference type="ARBA" id="ARBA00049091"/>
    </source>
</evidence>
<dbReference type="EMBL" id="QRDY01000043">
    <property type="protein sequence ID" value="RED51184.1"/>
    <property type="molecule type" value="Genomic_DNA"/>
</dbReference>
<comment type="catalytic activity">
    <reaction evidence="11">
        <text>a hydroperoxide + [thioredoxin]-dithiol = an alcohol + [thioredoxin]-disulfide + H2O</text>
        <dbReference type="Rhea" id="RHEA:62620"/>
        <dbReference type="Rhea" id="RHEA-COMP:10698"/>
        <dbReference type="Rhea" id="RHEA-COMP:10700"/>
        <dbReference type="ChEBI" id="CHEBI:15377"/>
        <dbReference type="ChEBI" id="CHEBI:29950"/>
        <dbReference type="ChEBI" id="CHEBI:30879"/>
        <dbReference type="ChEBI" id="CHEBI:35924"/>
        <dbReference type="ChEBI" id="CHEBI:50058"/>
        <dbReference type="EC" id="1.11.1.24"/>
    </reaction>
</comment>
<evidence type="ECO:0000313" key="13">
    <source>
        <dbReference type="EMBL" id="RED51184.1"/>
    </source>
</evidence>
<evidence type="ECO:0000256" key="7">
    <source>
        <dbReference type="ARBA" id="ARBA00023284"/>
    </source>
</evidence>
<keyword evidence="5" id="KW-0560">Oxidoreductase</keyword>
<dbReference type="InterPro" id="IPR013766">
    <property type="entry name" value="Thioredoxin_domain"/>
</dbReference>
<dbReference type="PROSITE" id="PS51352">
    <property type="entry name" value="THIOREDOXIN_2"/>
    <property type="match status" value="1"/>
</dbReference>
<accession>A0A3D9HNV6</accession>
<evidence type="ECO:0000256" key="1">
    <source>
        <dbReference type="ARBA" id="ARBA00003330"/>
    </source>
</evidence>
<dbReference type="GO" id="GO:0034599">
    <property type="term" value="P:cellular response to oxidative stress"/>
    <property type="evidence" value="ECO:0007669"/>
    <property type="project" value="TreeGrafter"/>
</dbReference>
<evidence type="ECO:0000256" key="2">
    <source>
        <dbReference type="ARBA" id="ARBA00013017"/>
    </source>
</evidence>
<evidence type="ECO:0000256" key="6">
    <source>
        <dbReference type="ARBA" id="ARBA00023157"/>
    </source>
</evidence>
<evidence type="ECO:0000256" key="8">
    <source>
        <dbReference type="ARBA" id="ARBA00032824"/>
    </source>
</evidence>
<dbReference type="SUPFAM" id="SSF52833">
    <property type="entry name" value="Thioredoxin-like"/>
    <property type="match status" value="1"/>
</dbReference>
<comment type="function">
    <text evidence="1">Thiol-specific peroxidase that catalyzes the reduction of hydrogen peroxide and organic hydroperoxides to water and alcohols, respectively. Plays a role in cell protection against oxidative stress by detoxifying peroxides and as sensor of hydrogen peroxide-mediated signaling events.</text>
</comment>
<evidence type="ECO:0000256" key="10">
    <source>
        <dbReference type="ARBA" id="ARBA00041373"/>
    </source>
</evidence>
<keyword evidence="7" id="KW-0676">Redox-active center</keyword>
<keyword evidence="4" id="KW-0049">Antioxidant</keyword>
<name>A0A3D9HNV6_9BACL</name>
<dbReference type="InterPro" id="IPR036249">
    <property type="entry name" value="Thioredoxin-like_sf"/>
</dbReference>
<dbReference type="Proteomes" id="UP000256869">
    <property type="component" value="Unassembled WGS sequence"/>
</dbReference>
<reference evidence="13 14" key="1">
    <citation type="submission" date="2018-07" db="EMBL/GenBank/DDBJ databases">
        <title>Genomic Encyclopedia of Type Strains, Phase III (KMG-III): the genomes of soil and plant-associated and newly described type strains.</title>
        <authorList>
            <person name="Whitman W."/>
        </authorList>
    </citation>
    <scope>NUCLEOTIDE SEQUENCE [LARGE SCALE GENOMIC DNA]</scope>
    <source>
        <strain evidence="13 14">CECT 8236</strain>
    </source>
</reference>
<dbReference type="InterPro" id="IPR050924">
    <property type="entry name" value="Peroxiredoxin_BCP/PrxQ"/>
</dbReference>
<protein>
    <recommendedName>
        <fullName evidence="2">thioredoxin-dependent peroxiredoxin</fullName>
        <ecNumber evidence="2">1.11.1.24</ecNumber>
    </recommendedName>
    <alternativeName>
        <fullName evidence="10">Bacterioferritin comigratory protein</fullName>
    </alternativeName>
    <alternativeName>
        <fullName evidence="8">Thioredoxin peroxidase</fullName>
    </alternativeName>
</protein>
<keyword evidence="3" id="KW-0575">Peroxidase</keyword>
<comment type="caution">
    <text evidence="13">The sequence shown here is derived from an EMBL/GenBank/DDBJ whole genome shotgun (WGS) entry which is preliminary data.</text>
</comment>
<dbReference type="RefSeq" id="WP_147304238.1">
    <property type="nucleotide sequence ID" value="NZ_QRDY01000043.1"/>
</dbReference>
<gene>
    <name evidence="13" type="ORF">DFP95_1431</name>
</gene>
<dbReference type="Pfam" id="PF00578">
    <property type="entry name" value="AhpC-TSA"/>
    <property type="match status" value="1"/>
</dbReference>
<evidence type="ECO:0000256" key="3">
    <source>
        <dbReference type="ARBA" id="ARBA00022559"/>
    </source>
</evidence>
<evidence type="ECO:0000313" key="14">
    <source>
        <dbReference type="Proteomes" id="UP000256869"/>
    </source>
</evidence>
<dbReference type="EC" id="1.11.1.24" evidence="2"/>
<dbReference type="PANTHER" id="PTHR42801:SF7">
    <property type="entry name" value="SLL1159 PROTEIN"/>
    <property type="match status" value="1"/>
</dbReference>
<evidence type="ECO:0000259" key="12">
    <source>
        <dbReference type="PROSITE" id="PS51352"/>
    </source>
</evidence>
<dbReference type="GO" id="GO:0005737">
    <property type="term" value="C:cytoplasm"/>
    <property type="evidence" value="ECO:0007669"/>
    <property type="project" value="TreeGrafter"/>
</dbReference>
<dbReference type="CDD" id="cd02970">
    <property type="entry name" value="PRX_like2"/>
    <property type="match status" value="1"/>
</dbReference>
<evidence type="ECO:0000256" key="9">
    <source>
        <dbReference type="ARBA" id="ARBA00038489"/>
    </source>
</evidence>